<evidence type="ECO:0000313" key="1">
    <source>
        <dbReference type="EMBL" id="VVO45144.1"/>
    </source>
</evidence>
<protein>
    <submittedName>
        <fullName evidence="1">Uncharacterized protein</fullName>
    </submittedName>
</protein>
<sequence>MGCGLVVGLGLQVKAFSWVMQGLRPPSLASQLLHDQRVQMDCGQRQILSPVYRWISKNAEPCRSRLAGEGVCMGDA</sequence>
<evidence type="ECO:0000313" key="2">
    <source>
        <dbReference type="Proteomes" id="UP000409037"/>
    </source>
</evidence>
<dbReference type="AlphaFoldDB" id="A0A5E7G211"/>
<proteinExistence type="predicted"/>
<gene>
    <name evidence="1" type="ORF">PS833_06595</name>
</gene>
<name>A0A5E7G211_PSEFL</name>
<accession>A0A5E7G211</accession>
<dbReference type="Proteomes" id="UP000409037">
    <property type="component" value="Unassembled WGS sequence"/>
</dbReference>
<dbReference type="EMBL" id="CABVHU010000036">
    <property type="protein sequence ID" value="VVO45144.1"/>
    <property type="molecule type" value="Genomic_DNA"/>
</dbReference>
<reference evidence="1 2" key="1">
    <citation type="submission" date="2019-09" db="EMBL/GenBank/DDBJ databases">
        <authorList>
            <person name="Chandra G."/>
            <person name="Truman W A."/>
        </authorList>
    </citation>
    <scope>NUCLEOTIDE SEQUENCE [LARGE SCALE GENOMIC DNA]</scope>
    <source>
        <strain evidence="1">PS833</strain>
    </source>
</reference>
<organism evidence="1 2">
    <name type="scientific">Pseudomonas fluorescens</name>
    <dbReference type="NCBI Taxonomy" id="294"/>
    <lineage>
        <taxon>Bacteria</taxon>
        <taxon>Pseudomonadati</taxon>
        <taxon>Pseudomonadota</taxon>
        <taxon>Gammaproteobacteria</taxon>
        <taxon>Pseudomonadales</taxon>
        <taxon>Pseudomonadaceae</taxon>
        <taxon>Pseudomonas</taxon>
    </lineage>
</organism>